<sequence length="278" mass="31586">MAKRLPKTTHVQYEELLQFIKNNRIILSGKTKPLEGKKINILWEQFAAEINSKGCGPLKTAEQWRNIWNEWKTNTKRKSRAIQQSLIGTGGGPPTSKALTDLERQLLELISFIHLGDPDVMDTLTIKKSSEEPISVLGIYENVTPIANQVDEDLVTLHETETPKKNVENINGLEPLQHENQPVIDTILETPRKKKKINTQDTRYSNSILSNACESYAEAQKNTLESKKLEASGLIQISKALEKNAAALEEKNRIELMKLKLEYLKHFTNLDNFSELEN</sequence>
<comment type="subunit">
    <text evidence="1">Self-associates forming complexes of several hundred monomers.</text>
</comment>
<dbReference type="InterPro" id="IPR028002">
    <property type="entry name" value="Myb_DNA-bind_5"/>
</dbReference>
<dbReference type="OrthoDB" id="6759514at2759"/>
<keyword evidence="8" id="KW-1185">Reference proteome</keyword>
<dbReference type="AlphaFoldDB" id="A0A9N9MWG6"/>
<evidence type="ECO:0000313" key="7">
    <source>
        <dbReference type="EMBL" id="CAG9772315.1"/>
    </source>
</evidence>
<keyword evidence="3" id="KW-0805">Transcription regulation</keyword>
<keyword evidence="4" id="KW-0804">Transcription</keyword>
<comment type="function">
    <text evidence="5">Involved in transvection phenomena (= synapsis-dependent gene expression), where the synaptic pairing of chromosomes carrying genes with which zeste interacts influences the expression of these genes. Zeste binds to DNA and stimulates transcription from a nearby promoter.</text>
</comment>
<evidence type="ECO:0000256" key="3">
    <source>
        <dbReference type="ARBA" id="ARBA00023015"/>
    </source>
</evidence>
<gene>
    <name evidence="7" type="ORF">CEUTPL_LOCUS12732</name>
</gene>
<accession>A0A9N9MWG6</accession>
<evidence type="ECO:0000313" key="8">
    <source>
        <dbReference type="Proteomes" id="UP001152799"/>
    </source>
</evidence>
<reference evidence="7" key="1">
    <citation type="submission" date="2022-01" db="EMBL/GenBank/DDBJ databases">
        <authorList>
            <person name="King R."/>
        </authorList>
    </citation>
    <scope>NUCLEOTIDE SEQUENCE</scope>
</reference>
<evidence type="ECO:0000256" key="4">
    <source>
        <dbReference type="ARBA" id="ARBA00023163"/>
    </source>
</evidence>
<evidence type="ECO:0000259" key="6">
    <source>
        <dbReference type="Pfam" id="PF13873"/>
    </source>
</evidence>
<dbReference type="EMBL" id="OU892284">
    <property type="protein sequence ID" value="CAG9772315.1"/>
    <property type="molecule type" value="Genomic_DNA"/>
</dbReference>
<protein>
    <recommendedName>
        <fullName evidence="2">Regulatory protein zeste</fullName>
    </recommendedName>
</protein>
<dbReference type="Pfam" id="PF13873">
    <property type="entry name" value="Myb_DNA-bind_5"/>
    <property type="match status" value="1"/>
</dbReference>
<feature type="domain" description="Myb/SANT-like DNA-binding" evidence="6">
    <location>
        <begin position="4"/>
        <end position="78"/>
    </location>
</feature>
<organism evidence="7 8">
    <name type="scientific">Ceutorhynchus assimilis</name>
    <name type="common">cabbage seed weevil</name>
    <dbReference type="NCBI Taxonomy" id="467358"/>
    <lineage>
        <taxon>Eukaryota</taxon>
        <taxon>Metazoa</taxon>
        <taxon>Ecdysozoa</taxon>
        <taxon>Arthropoda</taxon>
        <taxon>Hexapoda</taxon>
        <taxon>Insecta</taxon>
        <taxon>Pterygota</taxon>
        <taxon>Neoptera</taxon>
        <taxon>Endopterygota</taxon>
        <taxon>Coleoptera</taxon>
        <taxon>Polyphaga</taxon>
        <taxon>Cucujiformia</taxon>
        <taxon>Curculionidae</taxon>
        <taxon>Ceutorhynchinae</taxon>
        <taxon>Ceutorhynchus</taxon>
    </lineage>
</organism>
<evidence type="ECO:0000256" key="2">
    <source>
        <dbReference type="ARBA" id="ARBA00016807"/>
    </source>
</evidence>
<evidence type="ECO:0000256" key="1">
    <source>
        <dbReference type="ARBA" id="ARBA00011764"/>
    </source>
</evidence>
<dbReference type="Proteomes" id="UP001152799">
    <property type="component" value="Chromosome 8"/>
</dbReference>
<evidence type="ECO:0000256" key="5">
    <source>
        <dbReference type="ARBA" id="ARBA00025466"/>
    </source>
</evidence>
<name>A0A9N9MWG6_9CUCU</name>
<proteinExistence type="predicted"/>